<keyword evidence="4 8" id="KW-0812">Transmembrane</keyword>
<evidence type="ECO:0000313" key="11">
    <source>
        <dbReference type="EMBL" id="MCC1483583.1"/>
    </source>
</evidence>
<evidence type="ECO:0000256" key="1">
    <source>
        <dbReference type="ARBA" id="ARBA00004571"/>
    </source>
</evidence>
<reference evidence="12" key="2">
    <citation type="submission" date="2023-07" db="EMBL/GenBank/DDBJ databases">
        <title>Genome of Winogradskyella sp. E313.</title>
        <authorList>
            <person name="Zhou Y."/>
        </authorList>
    </citation>
    <scope>NUCLEOTIDE SEQUENCE [LARGE SCALE GENOMIC DNA]</scope>
    <source>
        <strain evidence="12">E313</strain>
    </source>
</reference>
<evidence type="ECO:0000256" key="6">
    <source>
        <dbReference type="ARBA" id="ARBA00023136"/>
    </source>
</evidence>
<evidence type="ECO:0000256" key="7">
    <source>
        <dbReference type="ARBA" id="ARBA00023237"/>
    </source>
</evidence>
<name>A0ABS8EK98_9FLAO</name>
<comment type="subcellular location">
    <subcellularLocation>
        <location evidence="1 8">Cell outer membrane</location>
        <topology evidence="1 8">Multi-pass membrane protein</topology>
    </subcellularLocation>
</comment>
<evidence type="ECO:0000259" key="10">
    <source>
        <dbReference type="Pfam" id="PF07715"/>
    </source>
</evidence>
<keyword evidence="12" id="KW-1185">Reference proteome</keyword>
<keyword evidence="5 9" id="KW-0732">Signal</keyword>
<dbReference type="Gene3D" id="2.170.130.10">
    <property type="entry name" value="TonB-dependent receptor, plug domain"/>
    <property type="match status" value="1"/>
</dbReference>
<dbReference type="EMBL" id="JAFMPT010000003">
    <property type="protein sequence ID" value="MCC1483583.1"/>
    <property type="molecule type" value="Genomic_DNA"/>
</dbReference>
<proteinExistence type="inferred from homology"/>
<dbReference type="Proteomes" id="UP000778797">
    <property type="component" value="Unassembled WGS sequence"/>
</dbReference>
<gene>
    <name evidence="11" type="ORF">J1C55_03175</name>
</gene>
<feature type="signal peptide" evidence="9">
    <location>
        <begin position="1"/>
        <end position="21"/>
    </location>
</feature>
<comment type="caution">
    <text evidence="11">The sequence shown here is derived from an EMBL/GenBank/DDBJ whole genome shotgun (WGS) entry which is preliminary data.</text>
</comment>
<dbReference type="PANTHER" id="PTHR30069">
    <property type="entry name" value="TONB-DEPENDENT OUTER MEMBRANE RECEPTOR"/>
    <property type="match status" value="1"/>
</dbReference>
<organism evidence="11 12">
    <name type="scientific">Winogradskyella immobilis</name>
    <dbReference type="NCBI Taxonomy" id="2816852"/>
    <lineage>
        <taxon>Bacteria</taxon>
        <taxon>Pseudomonadati</taxon>
        <taxon>Bacteroidota</taxon>
        <taxon>Flavobacteriia</taxon>
        <taxon>Flavobacteriales</taxon>
        <taxon>Flavobacteriaceae</taxon>
        <taxon>Winogradskyella</taxon>
    </lineage>
</organism>
<dbReference type="InterPro" id="IPR012910">
    <property type="entry name" value="Plug_dom"/>
</dbReference>
<evidence type="ECO:0000256" key="9">
    <source>
        <dbReference type="SAM" id="SignalP"/>
    </source>
</evidence>
<evidence type="ECO:0000256" key="4">
    <source>
        <dbReference type="ARBA" id="ARBA00022692"/>
    </source>
</evidence>
<protein>
    <submittedName>
        <fullName evidence="11">TonB-dependent receptor</fullName>
    </submittedName>
</protein>
<evidence type="ECO:0000313" key="12">
    <source>
        <dbReference type="Proteomes" id="UP000778797"/>
    </source>
</evidence>
<evidence type="ECO:0000256" key="8">
    <source>
        <dbReference type="PROSITE-ProRule" id="PRU01360"/>
    </source>
</evidence>
<evidence type="ECO:0000256" key="2">
    <source>
        <dbReference type="ARBA" id="ARBA00022448"/>
    </source>
</evidence>
<dbReference type="InterPro" id="IPR036942">
    <property type="entry name" value="Beta-barrel_TonB_sf"/>
</dbReference>
<dbReference type="RefSeq" id="WP_227476036.1">
    <property type="nucleotide sequence ID" value="NZ_JAFMPT010000003.1"/>
</dbReference>
<keyword evidence="7 8" id="KW-0998">Cell outer membrane</keyword>
<keyword evidence="3 8" id="KW-1134">Transmembrane beta strand</keyword>
<sequence length="624" mass="69369">MNKKTNVLLALAMLLSGYAIAQNEDVQKIEELEEVVISDSRFELKRENSGKTVIKISKEEIERNQGRTISELINTKSGIEITGSRSNAGQNLGVRVRGGNNGQVLVIIDGVQVSDPSQINGEYDLRLLSLENIESIEIIKGAASTLYGSGAATAVINITTTKAGKKTINASVNSTIGTNQSESDQGFDIADFTNTVNINGTADKFTYRLVFNQTFSDGISAALVEDGEKDAYSQYGLDLNLGYQITDNFSVNIFGNITDIDSDFDAGAFFDGENEFNSDQHRFGLMSKYSYTKGSINLSASYSSFEREFLSPPFDPFISEGENFILDVYNKYNFNNKFYTIVGLNIINNETSLAEDVDFNIVDPYINAVYVSDFGLNVNAGARLNNHSVYDSNLVYNINPSFVFKLNENDYVKLFSSYSTSYITPSLFQLFDQFSGDPNLDPEENLTIEGGAEVKLGSKFRASALYFNREEENPLNFDNNTFVYFNGVDQTVDGIEAEVNYNPTDNLSVALNYTRILDDGLELTPEDKANVTIGYSFTPKTFASISYQFTGDRLTLDRSDFFNPTELTLDSFSIFNLSFNHTLKNDTVTIFAGIENLFNEDYEELLGFTTRGFNTNIGIRLNIL</sequence>
<keyword evidence="6 8" id="KW-0472">Membrane</keyword>
<dbReference type="PROSITE" id="PS52016">
    <property type="entry name" value="TONB_DEPENDENT_REC_3"/>
    <property type="match status" value="1"/>
</dbReference>
<evidence type="ECO:0000256" key="3">
    <source>
        <dbReference type="ARBA" id="ARBA00022452"/>
    </source>
</evidence>
<dbReference type="InterPro" id="IPR039426">
    <property type="entry name" value="TonB-dep_rcpt-like"/>
</dbReference>
<comment type="similarity">
    <text evidence="8">Belongs to the TonB-dependent receptor family.</text>
</comment>
<dbReference type="PANTHER" id="PTHR30069:SF29">
    <property type="entry name" value="HEMOGLOBIN AND HEMOGLOBIN-HAPTOGLOBIN-BINDING PROTEIN 1-RELATED"/>
    <property type="match status" value="1"/>
</dbReference>
<dbReference type="Pfam" id="PF07715">
    <property type="entry name" value="Plug"/>
    <property type="match status" value="1"/>
</dbReference>
<accession>A0ABS8EK98</accession>
<dbReference type="SUPFAM" id="SSF56935">
    <property type="entry name" value="Porins"/>
    <property type="match status" value="1"/>
</dbReference>
<feature type="domain" description="TonB-dependent receptor plug" evidence="10">
    <location>
        <begin position="48"/>
        <end position="154"/>
    </location>
</feature>
<keyword evidence="11" id="KW-0675">Receptor</keyword>
<keyword evidence="2 8" id="KW-0813">Transport</keyword>
<dbReference type="InterPro" id="IPR037066">
    <property type="entry name" value="Plug_dom_sf"/>
</dbReference>
<evidence type="ECO:0000256" key="5">
    <source>
        <dbReference type="ARBA" id="ARBA00022729"/>
    </source>
</evidence>
<reference evidence="12" key="1">
    <citation type="submission" date="2021-03" db="EMBL/GenBank/DDBJ databases">
        <title>Genome of Cognatishimia sp. F0-27.</title>
        <authorList>
            <person name="Ping X."/>
        </authorList>
    </citation>
    <scope>NUCLEOTIDE SEQUENCE [LARGE SCALE GENOMIC DNA]</scope>
    <source>
        <strain evidence="12">E313</strain>
    </source>
</reference>
<dbReference type="Gene3D" id="2.40.170.20">
    <property type="entry name" value="TonB-dependent receptor, beta-barrel domain"/>
    <property type="match status" value="1"/>
</dbReference>
<feature type="chain" id="PRO_5045212164" evidence="9">
    <location>
        <begin position="22"/>
        <end position="624"/>
    </location>
</feature>